<dbReference type="PANTHER" id="PTHR42884:SF14">
    <property type="entry name" value="NEUROENDOCRINE CONVERTASE 1"/>
    <property type="match status" value="1"/>
</dbReference>
<feature type="active site" description="Charge relay system" evidence="4 5">
    <location>
        <position position="116"/>
    </location>
</feature>
<feature type="signal peptide" evidence="7">
    <location>
        <begin position="1"/>
        <end position="38"/>
    </location>
</feature>
<dbReference type="EMBL" id="SJPH01000004">
    <property type="protein sequence ID" value="TWT43349.1"/>
    <property type="molecule type" value="Genomic_DNA"/>
</dbReference>
<feature type="active site" description="Charge relay system" evidence="4 5">
    <location>
        <position position="164"/>
    </location>
</feature>
<accession>A0A5C5VZW8</accession>
<feature type="domain" description="P/Homo B" evidence="8">
    <location>
        <begin position="444"/>
        <end position="574"/>
    </location>
</feature>
<dbReference type="GO" id="GO:0016020">
    <property type="term" value="C:membrane"/>
    <property type="evidence" value="ECO:0007669"/>
    <property type="project" value="TreeGrafter"/>
</dbReference>
<dbReference type="InterPro" id="IPR036852">
    <property type="entry name" value="Peptidase_S8/S53_dom_sf"/>
</dbReference>
<dbReference type="GO" id="GO:0012505">
    <property type="term" value="C:endomembrane system"/>
    <property type="evidence" value="ECO:0007669"/>
    <property type="project" value="UniProtKB-ARBA"/>
</dbReference>
<dbReference type="InterPro" id="IPR022398">
    <property type="entry name" value="Peptidase_S8_His-AS"/>
</dbReference>
<feature type="active site" description="Charge relay system" evidence="4 5">
    <location>
        <position position="360"/>
    </location>
</feature>
<gene>
    <name evidence="9" type="primary">prcA_2</name>
    <name evidence="9" type="ORF">Pla111_23000</name>
</gene>
<keyword evidence="3 5" id="KW-0720">Serine protease</keyword>
<dbReference type="InterPro" id="IPR023828">
    <property type="entry name" value="Peptidase_S8_Ser-AS"/>
</dbReference>
<evidence type="ECO:0000256" key="6">
    <source>
        <dbReference type="RuleBase" id="RU003355"/>
    </source>
</evidence>
<sequence precursor="true">MSRLTAPPYGWASVRNGGAFLLSLVAGLAVFAPRAAQAADGPPAVNPFKQLKQRYNETQQGSERIGVRTRYAFVANDPLVGSQWHLDNGLGWSDVNIQGAWSRGYTGAGVTIGIVDDGLQHLHPDLAPNYSPTDSFDFGPIINDLDPSPFYNNSGAGAGDGDNHGTAVAGVAAARGGNGTGGSGAAPLAKVAGLRADFTNFFNPNQFADATRYRSSGAVTTIDVKNHSYGISDPYVPTNAELAALNDSSAAGTIHVFAAGNERQGHNFSADGDANKKAEQNSINSIAVGALAFNGTFASYSNWGANLFVTAPTSGAGLGITTTDRTGSGLAGGYNDTAGSGIDFDPLADLDYTSVFGGTSSAAPLVSGVLALAKEANPALDTRMAKHLLVLTSDSTIDSSDATLESDGGWQTNAAGNRFNQNYGFGLIDAEALTAAATLYAGVTAPVFESVVGGVNAALPDAIVNDLTPGVVTRTFNLFQPGALEEMVIGLNISHTYTGDLQATLTSPAGTSSRLMLRNIADPVDNLSWAFTSNAFWGENPVGAWTLSVEDWFTGDIGIWQSFSATAITGSLILVPEPATLAIVLAALVVGSRQRSAGR</sequence>
<dbReference type="RefSeq" id="WP_146574396.1">
    <property type="nucleotide sequence ID" value="NZ_SJPH01000004.1"/>
</dbReference>
<organism evidence="9 10">
    <name type="scientific">Botrimarina hoheduenensis</name>
    <dbReference type="NCBI Taxonomy" id="2528000"/>
    <lineage>
        <taxon>Bacteria</taxon>
        <taxon>Pseudomonadati</taxon>
        <taxon>Planctomycetota</taxon>
        <taxon>Planctomycetia</taxon>
        <taxon>Pirellulales</taxon>
        <taxon>Lacipirellulaceae</taxon>
        <taxon>Botrimarina</taxon>
    </lineage>
</organism>
<evidence type="ECO:0000313" key="10">
    <source>
        <dbReference type="Proteomes" id="UP000318995"/>
    </source>
</evidence>
<dbReference type="PROSITE" id="PS51829">
    <property type="entry name" value="P_HOMO_B"/>
    <property type="match status" value="1"/>
</dbReference>
<dbReference type="Pfam" id="PF00082">
    <property type="entry name" value="Peptidase_S8"/>
    <property type="match status" value="1"/>
</dbReference>
<dbReference type="PRINTS" id="PR00723">
    <property type="entry name" value="SUBTILISIN"/>
</dbReference>
<dbReference type="AlphaFoldDB" id="A0A5C5VZW8"/>
<dbReference type="PROSITE" id="PS00136">
    <property type="entry name" value="SUBTILASE_ASP"/>
    <property type="match status" value="1"/>
</dbReference>
<dbReference type="OrthoDB" id="9790784at2"/>
<dbReference type="InterPro" id="IPR023827">
    <property type="entry name" value="Peptidase_S8_Asp-AS"/>
</dbReference>
<evidence type="ECO:0000256" key="1">
    <source>
        <dbReference type="ARBA" id="ARBA00022670"/>
    </source>
</evidence>
<dbReference type="GO" id="GO:0005737">
    <property type="term" value="C:cytoplasm"/>
    <property type="evidence" value="ECO:0007669"/>
    <property type="project" value="UniProtKB-ARBA"/>
</dbReference>
<dbReference type="InterPro" id="IPR000209">
    <property type="entry name" value="Peptidase_S8/S53_dom"/>
</dbReference>
<dbReference type="GO" id="GO:0016485">
    <property type="term" value="P:protein processing"/>
    <property type="evidence" value="ECO:0007669"/>
    <property type="project" value="TreeGrafter"/>
</dbReference>
<dbReference type="Pfam" id="PF01483">
    <property type="entry name" value="P_proprotein"/>
    <property type="match status" value="1"/>
</dbReference>
<dbReference type="InterPro" id="IPR002884">
    <property type="entry name" value="P_dom"/>
</dbReference>
<dbReference type="PROSITE" id="PS00137">
    <property type="entry name" value="SUBTILASE_HIS"/>
    <property type="match status" value="1"/>
</dbReference>
<reference evidence="9 10" key="1">
    <citation type="submission" date="2019-02" db="EMBL/GenBank/DDBJ databases">
        <title>Deep-cultivation of Planctomycetes and their phenomic and genomic characterization uncovers novel biology.</title>
        <authorList>
            <person name="Wiegand S."/>
            <person name="Jogler M."/>
            <person name="Boedeker C."/>
            <person name="Pinto D."/>
            <person name="Vollmers J."/>
            <person name="Rivas-Marin E."/>
            <person name="Kohn T."/>
            <person name="Peeters S.H."/>
            <person name="Heuer A."/>
            <person name="Rast P."/>
            <person name="Oberbeckmann S."/>
            <person name="Bunk B."/>
            <person name="Jeske O."/>
            <person name="Meyerdierks A."/>
            <person name="Storesund J.E."/>
            <person name="Kallscheuer N."/>
            <person name="Luecker S."/>
            <person name="Lage O.M."/>
            <person name="Pohl T."/>
            <person name="Merkel B.J."/>
            <person name="Hornburger P."/>
            <person name="Mueller R.-W."/>
            <person name="Bruemmer F."/>
            <person name="Labrenz M."/>
            <person name="Spormann A.M."/>
            <person name="Op Den Camp H."/>
            <person name="Overmann J."/>
            <person name="Amann R."/>
            <person name="Jetten M.S.M."/>
            <person name="Mascher T."/>
            <person name="Medema M.H."/>
            <person name="Devos D.P."/>
            <person name="Kaster A.-K."/>
            <person name="Ovreas L."/>
            <person name="Rohde M."/>
            <person name="Galperin M.Y."/>
            <person name="Jogler C."/>
        </authorList>
    </citation>
    <scope>NUCLEOTIDE SEQUENCE [LARGE SCALE GENOMIC DNA]</scope>
    <source>
        <strain evidence="9 10">Pla111</strain>
    </source>
</reference>
<evidence type="ECO:0000259" key="8">
    <source>
        <dbReference type="PROSITE" id="PS51829"/>
    </source>
</evidence>
<evidence type="ECO:0000313" key="9">
    <source>
        <dbReference type="EMBL" id="TWT43349.1"/>
    </source>
</evidence>
<evidence type="ECO:0000256" key="4">
    <source>
        <dbReference type="PIRSR" id="PIRSR615500-1"/>
    </source>
</evidence>
<dbReference type="PANTHER" id="PTHR42884">
    <property type="entry name" value="PROPROTEIN CONVERTASE SUBTILISIN/KEXIN-RELATED"/>
    <property type="match status" value="1"/>
</dbReference>
<keyword evidence="7" id="KW-0732">Signal</keyword>
<evidence type="ECO:0000256" key="7">
    <source>
        <dbReference type="SAM" id="SignalP"/>
    </source>
</evidence>
<evidence type="ECO:0000256" key="5">
    <source>
        <dbReference type="PROSITE-ProRule" id="PRU01240"/>
    </source>
</evidence>
<keyword evidence="2 5" id="KW-0378">Hydrolase</keyword>
<dbReference type="SUPFAM" id="SSF49785">
    <property type="entry name" value="Galactose-binding domain-like"/>
    <property type="match status" value="1"/>
</dbReference>
<name>A0A5C5VZW8_9BACT</name>
<evidence type="ECO:0000256" key="2">
    <source>
        <dbReference type="ARBA" id="ARBA00022801"/>
    </source>
</evidence>
<dbReference type="InterPro" id="IPR015500">
    <property type="entry name" value="Peptidase_S8_subtilisin-rel"/>
</dbReference>
<keyword evidence="1 5" id="KW-0645">Protease</keyword>
<dbReference type="SUPFAM" id="SSF52743">
    <property type="entry name" value="Subtilisin-like"/>
    <property type="match status" value="1"/>
</dbReference>
<dbReference type="InterPro" id="IPR008979">
    <property type="entry name" value="Galactose-bd-like_sf"/>
</dbReference>
<keyword evidence="10" id="KW-1185">Reference proteome</keyword>
<evidence type="ECO:0000256" key="3">
    <source>
        <dbReference type="ARBA" id="ARBA00022825"/>
    </source>
</evidence>
<dbReference type="Proteomes" id="UP000318995">
    <property type="component" value="Unassembled WGS sequence"/>
</dbReference>
<comment type="similarity">
    <text evidence="5 6">Belongs to the peptidase S8 family.</text>
</comment>
<dbReference type="GO" id="GO:0004252">
    <property type="term" value="F:serine-type endopeptidase activity"/>
    <property type="evidence" value="ECO:0007669"/>
    <property type="project" value="UniProtKB-UniRule"/>
</dbReference>
<dbReference type="PROSITE" id="PS00138">
    <property type="entry name" value="SUBTILASE_SER"/>
    <property type="match status" value="1"/>
</dbReference>
<dbReference type="EC" id="3.4.21.-" evidence="9"/>
<protein>
    <submittedName>
        <fullName evidence="9">Calcium-dependent protease</fullName>
        <ecNumber evidence="9">3.4.21.-</ecNumber>
    </submittedName>
</protein>
<dbReference type="Gene3D" id="2.60.120.260">
    <property type="entry name" value="Galactose-binding domain-like"/>
    <property type="match status" value="1"/>
</dbReference>
<comment type="caution">
    <text evidence="9">The sequence shown here is derived from an EMBL/GenBank/DDBJ whole genome shotgun (WGS) entry which is preliminary data.</text>
</comment>
<proteinExistence type="inferred from homology"/>
<feature type="chain" id="PRO_5022899107" evidence="7">
    <location>
        <begin position="39"/>
        <end position="599"/>
    </location>
</feature>
<dbReference type="PROSITE" id="PS51892">
    <property type="entry name" value="SUBTILASE"/>
    <property type="match status" value="1"/>
</dbReference>
<dbReference type="Gene3D" id="3.40.50.200">
    <property type="entry name" value="Peptidase S8/S53 domain"/>
    <property type="match status" value="1"/>
</dbReference>